<protein>
    <submittedName>
        <fullName evidence="1">Uncharacterized protein</fullName>
    </submittedName>
</protein>
<organism evidence="1">
    <name type="scientific">Escherichia coli</name>
    <dbReference type="NCBI Taxonomy" id="562"/>
    <lineage>
        <taxon>Bacteria</taxon>
        <taxon>Pseudomonadati</taxon>
        <taxon>Pseudomonadota</taxon>
        <taxon>Gammaproteobacteria</taxon>
        <taxon>Enterobacterales</taxon>
        <taxon>Enterobacteriaceae</taxon>
        <taxon>Escherichia</taxon>
    </lineage>
</organism>
<sequence length="125" mass="13923">MLYFPNSETTPRRGNFPCVGKLANCEDCELHSVVIIDEILELVSSLTKDDRNTGLAVVVNRKALILRVAVIGTLSLATQTKENAAKRRQFAASELHRDLAFPVWAGPRCPDRRNLDADRRIFTSG</sequence>
<dbReference type="AlphaFoldDB" id="A0A2P9E1W7"/>
<gene>
    <name evidence="1" type="ORF">RCS32TR557_P0042</name>
</gene>
<keyword evidence="1" id="KW-0614">Plasmid</keyword>
<proteinExistence type="predicted"/>
<accession>A0A2P9E1W7</accession>
<geneLocation type="plasmid" evidence="1">
    <name>RCS32TR557_p</name>
</geneLocation>
<evidence type="ECO:0000313" key="1">
    <source>
        <dbReference type="EMBL" id="SPD97321.1"/>
    </source>
</evidence>
<dbReference type="EMBL" id="LT985234">
    <property type="protein sequence ID" value="SPD97321.1"/>
    <property type="molecule type" value="Genomic_DNA"/>
</dbReference>
<reference evidence="1" key="1">
    <citation type="submission" date="2018-02" db="EMBL/GenBank/DDBJ databases">
        <authorList>
            <person name="Cohen D.B."/>
            <person name="Kent A.D."/>
        </authorList>
    </citation>
    <scope>NUCLEOTIDE SEQUENCE</scope>
    <source>
        <strain evidence="1">557</strain>
    </source>
</reference>
<name>A0A2P9E1W7_ECOLX</name>